<dbReference type="STRING" id="56408.A0A1E5R2C4"/>
<keyword evidence="3" id="KW-1185">Reference proteome</keyword>
<dbReference type="PROSITE" id="PS50206">
    <property type="entry name" value="RHODANESE_3"/>
    <property type="match status" value="1"/>
</dbReference>
<evidence type="ECO:0000313" key="3">
    <source>
        <dbReference type="Proteomes" id="UP000095728"/>
    </source>
</evidence>
<protein>
    <submittedName>
        <fullName evidence="2">CDC25-like phosphatase YCH1</fullName>
    </submittedName>
</protein>
<dbReference type="SMART" id="SM00450">
    <property type="entry name" value="RHOD"/>
    <property type="match status" value="1"/>
</dbReference>
<dbReference type="GO" id="GO:0004725">
    <property type="term" value="F:protein tyrosine phosphatase activity"/>
    <property type="evidence" value="ECO:0007669"/>
    <property type="project" value="TreeGrafter"/>
</dbReference>
<accession>A0A1E5R2C4</accession>
<dbReference type="InterPro" id="IPR036873">
    <property type="entry name" value="Rhodanese-like_dom_sf"/>
</dbReference>
<dbReference type="InterPro" id="IPR001763">
    <property type="entry name" value="Rhodanese-like_dom"/>
</dbReference>
<dbReference type="Proteomes" id="UP000095728">
    <property type="component" value="Unassembled WGS sequence"/>
</dbReference>
<reference evidence="3" key="1">
    <citation type="journal article" date="2016" name="Genome Announc.">
        <title>Genome sequences of three species of Hanseniaspora isolated from spontaneous wine fermentations.</title>
        <authorList>
            <person name="Sternes P.R."/>
            <person name="Lee D."/>
            <person name="Kutyna D.R."/>
            <person name="Borneman A.R."/>
        </authorList>
    </citation>
    <scope>NUCLEOTIDE SEQUENCE [LARGE SCALE GENOMIC DNA]</scope>
    <source>
        <strain evidence="3">AWRI3579</strain>
    </source>
</reference>
<dbReference type="Pfam" id="PF00581">
    <property type="entry name" value="Rhodanese"/>
    <property type="match status" value="1"/>
</dbReference>
<proteinExistence type="predicted"/>
<sequence length="151" mass="17045">MQRSINSVKYLDASELHKMLLNKKPAAPFKVVDVRGSDFLGGHIKGCLHFPYSQLKHDDEYLQELKQALLSNTQPESASTTVPIKCIFHCAMSQQRGPSAALLFLRSLTEDEFNSGIFEVYILKGGFIHWVSAGYGTDAKVTEDYLDYLWQ</sequence>
<name>A0A1E5R2C4_9ASCO</name>
<dbReference type="GO" id="GO:0005737">
    <property type="term" value="C:cytoplasm"/>
    <property type="evidence" value="ECO:0007669"/>
    <property type="project" value="TreeGrafter"/>
</dbReference>
<dbReference type="PANTHER" id="PTHR10828">
    <property type="entry name" value="M-PHASE INDUCER PHOSPHATASE DUAL SPECIFICITY PHOSPHATASE CDC25"/>
    <property type="match status" value="1"/>
</dbReference>
<dbReference type="GO" id="GO:0005634">
    <property type="term" value="C:nucleus"/>
    <property type="evidence" value="ECO:0007669"/>
    <property type="project" value="TreeGrafter"/>
</dbReference>
<gene>
    <name evidence="2" type="ORF">AWRI3579_g3874</name>
</gene>
<dbReference type="Gene3D" id="3.40.250.10">
    <property type="entry name" value="Rhodanese-like domain"/>
    <property type="match status" value="1"/>
</dbReference>
<dbReference type="EMBL" id="LPNM01000011">
    <property type="protein sequence ID" value="OEJ80713.1"/>
    <property type="molecule type" value="Genomic_DNA"/>
</dbReference>
<dbReference type="OrthoDB" id="102559at2759"/>
<dbReference type="FunCoup" id="A0A1E5R2C4">
    <property type="interactions" value="194"/>
</dbReference>
<dbReference type="AlphaFoldDB" id="A0A1E5R2C4"/>
<comment type="caution">
    <text evidence="2">The sequence shown here is derived from an EMBL/GenBank/DDBJ whole genome shotgun (WGS) entry which is preliminary data.</text>
</comment>
<feature type="domain" description="Rhodanese" evidence="1">
    <location>
        <begin position="25"/>
        <end position="139"/>
    </location>
</feature>
<evidence type="ECO:0000259" key="1">
    <source>
        <dbReference type="PROSITE" id="PS50206"/>
    </source>
</evidence>
<dbReference type="SUPFAM" id="SSF52821">
    <property type="entry name" value="Rhodanese/Cell cycle control phosphatase"/>
    <property type="match status" value="1"/>
</dbReference>
<evidence type="ECO:0000313" key="2">
    <source>
        <dbReference type="EMBL" id="OEJ80713.1"/>
    </source>
</evidence>
<dbReference type="PANTHER" id="PTHR10828:SF38">
    <property type="entry name" value="ARSENICAL-RESISTANCE PROTEIN 2-RELATED"/>
    <property type="match status" value="1"/>
</dbReference>
<organism evidence="2 3">
    <name type="scientific">Hanseniaspora osmophila</name>
    <dbReference type="NCBI Taxonomy" id="56408"/>
    <lineage>
        <taxon>Eukaryota</taxon>
        <taxon>Fungi</taxon>
        <taxon>Dikarya</taxon>
        <taxon>Ascomycota</taxon>
        <taxon>Saccharomycotina</taxon>
        <taxon>Saccharomycetes</taxon>
        <taxon>Saccharomycodales</taxon>
        <taxon>Saccharomycodaceae</taxon>
        <taxon>Hanseniaspora</taxon>
    </lineage>
</organism>
<dbReference type="InParanoid" id="A0A1E5R2C4"/>